<feature type="region of interest" description="Disordered" evidence="1">
    <location>
        <begin position="1"/>
        <end position="43"/>
    </location>
</feature>
<dbReference type="Proteomes" id="UP000275078">
    <property type="component" value="Unassembled WGS sequence"/>
</dbReference>
<proteinExistence type="predicted"/>
<keyword evidence="3" id="KW-1185">Reference proteome</keyword>
<dbReference type="AlphaFoldDB" id="A0A3N4HN13"/>
<protein>
    <recommendedName>
        <fullName evidence="4">BTB domain-containing protein</fullName>
    </recommendedName>
</protein>
<evidence type="ECO:0000313" key="3">
    <source>
        <dbReference type="Proteomes" id="UP000275078"/>
    </source>
</evidence>
<dbReference type="EMBL" id="ML119793">
    <property type="protein sequence ID" value="RPA74316.1"/>
    <property type="molecule type" value="Genomic_DNA"/>
</dbReference>
<feature type="compositionally biased region" description="Basic and acidic residues" evidence="1">
    <location>
        <begin position="18"/>
        <end position="29"/>
    </location>
</feature>
<reference evidence="2 3" key="1">
    <citation type="journal article" date="2018" name="Nat. Ecol. Evol.">
        <title>Pezizomycetes genomes reveal the molecular basis of ectomycorrhizal truffle lifestyle.</title>
        <authorList>
            <person name="Murat C."/>
            <person name="Payen T."/>
            <person name="Noel B."/>
            <person name="Kuo A."/>
            <person name="Morin E."/>
            <person name="Chen J."/>
            <person name="Kohler A."/>
            <person name="Krizsan K."/>
            <person name="Balestrini R."/>
            <person name="Da Silva C."/>
            <person name="Montanini B."/>
            <person name="Hainaut M."/>
            <person name="Levati E."/>
            <person name="Barry K.W."/>
            <person name="Belfiori B."/>
            <person name="Cichocki N."/>
            <person name="Clum A."/>
            <person name="Dockter R.B."/>
            <person name="Fauchery L."/>
            <person name="Guy J."/>
            <person name="Iotti M."/>
            <person name="Le Tacon F."/>
            <person name="Lindquist E.A."/>
            <person name="Lipzen A."/>
            <person name="Malagnac F."/>
            <person name="Mello A."/>
            <person name="Molinier V."/>
            <person name="Miyauchi S."/>
            <person name="Poulain J."/>
            <person name="Riccioni C."/>
            <person name="Rubini A."/>
            <person name="Sitrit Y."/>
            <person name="Splivallo R."/>
            <person name="Traeger S."/>
            <person name="Wang M."/>
            <person name="Zifcakova L."/>
            <person name="Wipf D."/>
            <person name="Zambonelli A."/>
            <person name="Paolocci F."/>
            <person name="Nowrousian M."/>
            <person name="Ottonello S."/>
            <person name="Baldrian P."/>
            <person name="Spatafora J.W."/>
            <person name="Henrissat B."/>
            <person name="Nagy L.G."/>
            <person name="Aury J.M."/>
            <person name="Wincker P."/>
            <person name="Grigoriev I.V."/>
            <person name="Bonfante P."/>
            <person name="Martin F.M."/>
        </authorList>
    </citation>
    <scope>NUCLEOTIDE SEQUENCE [LARGE SCALE GENOMIC DNA]</scope>
    <source>
        <strain evidence="2 3">RN42</strain>
    </source>
</reference>
<evidence type="ECO:0000256" key="1">
    <source>
        <dbReference type="SAM" id="MobiDB-lite"/>
    </source>
</evidence>
<evidence type="ECO:0000313" key="2">
    <source>
        <dbReference type="EMBL" id="RPA74316.1"/>
    </source>
</evidence>
<evidence type="ECO:0008006" key="4">
    <source>
        <dbReference type="Google" id="ProtNLM"/>
    </source>
</evidence>
<sequence length="341" mass="38462">MNSVAPSSQSAQKASSKRLREEDDTEKQLPTKKRTREGKTSEVEQLPIAADLFTSTVVRIYTYDPRDPDETIRCIRGSSRPGIEKPYVVHRPLLERSSEFFVRQLALLDEHAALEPTDQSILVNNKTQQMLIKPKVEADVQQAENTENDETRAHAVSLLSSRDQGIFDSIYIPSRFIPSQAAFRAFIEFAHTGIDYEYESSPPFGTGGPVLEHHMRVYQLARTLHSQNLQKRAALNFHKLLGLRVLNAGLAAALVRASFKLLDSPDGANASYSLNLSTDKEEMDCIQEIILSFVASRLNQLREDSDDMLNLFRENKHFAEYIFHKAPDATSEWQAAPPVFS</sequence>
<name>A0A3N4HN13_ASCIM</name>
<accession>A0A3N4HN13</accession>
<gene>
    <name evidence="2" type="ORF">BJ508DRAFT_312956</name>
</gene>
<organism evidence="2 3">
    <name type="scientific">Ascobolus immersus RN42</name>
    <dbReference type="NCBI Taxonomy" id="1160509"/>
    <lineage>
        <taxon>Eukaryota</taxon>
        <taxon>Fungi</taxon>
        <taxon>Dikarya</taxon>
        <taxon>Ascomycota</taxon>
        <taxon>Pezizomycotina</taxon>
        <taxon>Pezizomycetes</taxon>
        <taxon>Pezizales</taxon>
        <taxon>Ascobolaceae</taxon>
        <taxon>Ascobolus</taxon>
    </lineage>
</organism>